<organism evidence="3 4">
    <name type="scientific">Adineta steineri</name>
    <dbReference type="NCBI Taxonomy" id="433720"/>
    <lineage>
        <taxon>Eukaryota</taxon>
        <taxon>Metazoa</taxon>
        <taxon>Spiralia</taxon>
        <taxon>Gnathifera</taxon>
        <taxon>Rotifera</taxon>
        <taxon>Eurotatoria</taxon>
        <taxon>Bdelloidea</taxon>
        <taxon>Adinetida</taxon>
        <taxon>Adinetidae</taxon>
        <taxon>Adineta</taxon>
    </lineage>
</organism>
<evidence type="ECO:0000313" key="3">
    <source>
        <dbReference type="EMBL" id="CAF3649144.1"/>
    </source>
</evidence>
<evidence type="ECO:0000313" key="4">
    <source>
        <dbReference type="Proteomes" id="UP000663881"/>
    </source>
</evidence>
<evidence type="ECO:0000313" key="2">
    <source>
        <dbReference type="EMBL" id="CAF1021391.1"/>
    </source>
</evidence>
<dbReference type="Proteomes" id="UP000663891">
    <property type="component" value="Unassembled WGS sequence"/>
</dbReference>
<keyword evidence="1" id="KW-0472">Membrane</keyword>
<reference evidence="3" key="1">
    <citation type="submission" date="2021-02" db="EMBL/GenBank/DDBJ databases">
        <authorList>
            <person name="Nowell W R."/>
        </authorList>
    </citation>
    <scope>NUCLEOTIDE SEQUENCE</scope>
</reference>
<dbReference type="AlphaFoldDB" id="A0A818R9H2"/>
<proteinExistence type="predicted"/>
<name>A0A818R9H2_9BILA</name>
<gene>
    <name evidence="3" type="ORF">OKA104_LOCUS9094</name>
    <name evidence="2" type="ORF">VCS650_LOCUS15816</name>
</gene>
<dbReference type="EMBL" id="CAJOAY010000380">
    <property type="protein sequence ID" value="CAF3649144.1"/>
    <property type="molecule type" value="Genomic_DNA"/>
</dbReference>
<dbReference type="OrthoDB" id="10001009at2759"/>
<comment type="caution">
    <text evidence="3">The sequence shown here is derived from an EMBL/GenBank/DDBJ whole genome shotgun (WGS) entry which is preliminary data.</text>
</comment>
<feature type="transmembrane region" description="Helical" evidence="1">
    <location>
        <begin position="88"/>
        <end position="104"/>
    </location>
</feature>
<dbReference type="Proteomes" id="UP000663881">
    <property type="component" value="Unassembled WGS sequence"/>
</dbReference>
<keyword evidence="1" id="KW-1133">Transmembrane helix</keyword>
<accession>A0A818R9H2</accession>
<protein>
    <submittedName>
        <fullName evidence="3">Uncharacterized protein</fullName>
    </submittedName>
</protein>
<sequence length="105" mass="12345">MWWAATETERTCTSHSNEFIYSYNKAYRPHRLTNESVYYTLSCQVDNCTDNESITNLSKMARHFAENSWSPAQKELFRKNNSNKSHHSALNFSIYISIFFLSAFL</sequence>
<keyword evidence="1" id="KW-0812">Transmembrane</keyword>
<evidence type="ECO:0000256" key="1">
    <source>
        <dbReference type="SAM" id="Phobius"/>
    </source>
</evidence>
<dbReference type="EMBL" id="CAJNON010000138">
    <property type="protein sequence ID" value="CAF1021391.1"/>
    <property type="molecule type" value="Genomic_DNA"/>
</dbReference>